<dbReference type="Proteomes" id="UP000001640">
    <property type="component" value="Chromosome 4"/>
</dbReference>
<name>G0VE35_NAUCA</name>
<evidence type="ECO:0000313" key="2">
    <source>
        <dbReference type="Proteomes" id="UP000001640"/>
    </source>
</evidence>
<dbReference type="AlphaFoldDB" id="G0VE35"/>
<gene>
    <name evidence="1" type="primary">NCAS0D02450</name>
    <name evidence="1" type="ordered locus">NCAS_0D02450</name>
</gene>
<dbReference type="EMBL" id="HE576755">
    <property type="protein sequence ID" value="CCC69826.1"/>
    <property type="molecule type" value="Genomic_DNA"/>
</dbReference>
<dbReference type="RefSeq" id="XP_003676187.1">
    <property type="nucleotide sequence ID" value="XM_003676139.1"/>
</dbReference>
<dbReference type="OrthoDB" id="4036607at2759"/>
<dbReference type="InParanoid" id="G0VE35"/>
<evidence type="ECO:0000313" key="1">
    <source>
        <dbReference type="EMBL" id="CCC69826.1"/>
    </source>
</evidence>
<dbReference type="KEGG" id="ncs:NCAS_0D02450"/>
<dbReference type="OMA" id="FTGHRFK"/>
<dbReference type="FunCoup" id="G0VE35">
    <property type="interactions" value="126"/>
</dbReference>
<dbReference type="GeneID" id="96903432"/>
<proteinExistence type="predicted"/>
<dbReference type="HOGENOM" id="CLU_030510_0_0_1"/>
<reference evidence="1 2" key="1">
    <citation type="journal article" date="2011" name="Proc. Natl. Acad. Sci. U.S.A.">
        <title>Evolutionary erosion of yeast sex chromosomes by mating-type switching accidents.</title>
        <authorList>
            <person name="Gordon J.L."/>
            <person name="Armisen D."/>
            <person name="Proux-Wera E."/>
            <person name="Oheigeartaigh S.S."/>
            <person name="Byrne K.P."/>
            <person name="Wolfe K.H."/>
        </authorList>
    </citation>
    <scope>NUCLEOTIDE SEQUENCE [LARGE SCALE GENOMIC DNA]</scope>
    <source>
        <strain evidence="2">ATCC 76901 / BCRC 22586 / CBS 4309 / NBRC 1992 / NRRL Y-12630</strain>
    </source>
</reference>
<accession>G0VE35</accession>
<organism evidence="1 2">
    <name type="scientific">Naumovozyma castellii</name>
    <name type="common">Yeast</name>
    <name type="synonym">Saccharomyces castellii</name>
    <dbReference type="NCBI Taxonomy" id="27288"/>
    <lineage>
        <taxon>Eukaryota</taxon>
        <taxon>Fungi</taxon>
        <taxon>Dikarya</taxon>
        <taxon>Ascomycota</taxon>
        <taxon>Saccharomycotina</taxon>
        <taxon>Saccharomycetes</taxon>
        <taxon>Saccharomycetales</taxon>
        <taxon>Saccharomycetaceae</taxon>
        <taxon>Naumovozyma</taxon>
    </lineage>
</organism>
<protein>
    <submittedName>
        <fullName evidence="1">Uncharacterized protein</fullName>
    </submittedName>
</protein>
<sequence length="602" mass="69528">MQNVSYPTPEMLEHGSHSYNIADGSQQGIYDQTPLKTLPPEIMELIFEKLDYTSPQFTLHYANIISALSCYSTEVIYPHLCHELKNKFFLLNLTSTPGDEIMTPLISKLKTPGNNNFKVDTDPQHNFTLERNELRLSPNSPFKKIIYITDESTINENIKIPIFQRPVDLIFIPKTPCTSVIPLLQGLPPGITINNLIFDSMSDKLNLGKKMFGIYDFDFFSFRQNNAADEFPDAMNDTFRWLRPRIQQISFPGITELQIDYMMIDSFIYDILQTLNQMFPHLTNITSNSGTTTRSTSPQRGSNEDLIVHGETCTNSILRQFFKDVKIYFPDLVSIEFIKFNGQETCNFIDLSTLMLSKFKNARVNLIDLFQIHSLKNWSFPKLQFFTGHRFKFDETTMTGSQERHNSSLIDNLHLLHEMISTETQDATSYFRINLIPEGVKSTKILNWIPFDLDGKPFFCLKSKTLNYLELKFLNGFTSLKTISIQGLYLPNLTKLLLNNDKLKSFRPIISDKRNSIVMINSIETKDEFIPVEFSYWNDLKKCEKITFTTSTEQCSSNLGAESCSHSNYIFNIKNLKCTLPNLNLKESFSNYYDERQKFIVV</sequence>
<dbReference type="eggNOG" id="ENOG502RY5S">
    <property type="taxonomic scope" value="Eukaryota"/>
</dbReference>
<reference key="2">
    <citation type="submission" date="2011-08" db="EMBL/GenBank/DDBJ databases">
        <title>Genome sequence of Naumovozyma castellii.</title>
        <authorList>
            <person name="Gordon J.L."/>
            <person name="Armisen D."/>
            <person name="Proux-Wera E."/>
            <person name="OhEigeartaigh S.S."/>
            <person name="Byrne K.P."/>
            <person name="Wolfe K.H."/>
        </authorList>
    </citation>
    <scope>NUCLEOTIDE SEQUENCE</scope>
    <source>
        <strain>Type strain:CBS 4309</strain>
    </source>
</reference>
<keyword evidence="2" id="KW-1185">Reference proteome</keyword>